<evidence type="ECO:0000313" key="3">
    <source>
        <dbReference type="Proteomes" id="UP001501442"/>
    </source>
</evidence>
<sequence length="152" mass="16496">MISTGRRLLPLATAVIPALTLTTMLASAAPASAAGASCGSRYALRSTHSIYVSSKVRGYLKVYYNSSNGYNCALAVRQGSTSLYNIKLKLCVYNATRTKYGDCRYDGYGKRNHSYAGPLYVHAPRRCLYVYAFINTNGTSKGDITGRKVHCG</sequence>
<organism evidence="2 3">
    <name type="scientific">Actinoallomurus vinaceus</name>
    <dbReference type="NCBI Taxonomy" id="1080074"/>
    <lineage>
        <taxon>Bacteria</taxon>
        <taxon>Bacillati</taxon>
        <taxon>Actinomycetota</taxon>
        <taxon>Actinomycetes</taxon>
        <taxon>Streptosporangiales</taxon>
        <taxon>Thermomonosporaceae</taxon>
        <taxon>Actinoallomurus</taxon>
    </lineage>
</organism>
<feature type="signal peptide" evidence="1">
    <location>
        <begin position="1"/>
        <end position="28"/>
    </location>
</feature>
<comment type="caution">
    <text evidence="2">The sequence shown here is derived from an EMBL/GenBank/DDBJ whole genome shotgun (WGS) entry which is preliminary data.</text>
</comment>
<evidence type="ECO:0008006" key="4">
    <source>
        <dbReference type="Google" id="ProtNLM"/>
    </source>
</evidence>
<proteinExistence type="predicted"/>
<dbReference type="EMBL" id="BAABHK010000004">
    <property type="protein sequence ID" value="GAA4625992.1"/>
    <property type="molecule type" value="Genomic_DNA"/>
</dbReference>
<keyword evidence="1" id="KW-0732">Signal</keyword>
<gene>
    <name evidence="2" type="ORF">GCM10023196_032360</name>
</gene>
<evidence type="ECO:0000313" key="2">
    <source>
        <dbReference type="EMBL" id="GAA4625992.1"/>
    </source>
</evidence>
<dbReference type="RefSeq" id="WP_345431625.1">
    <property type="nucleotide sequence ID" value="NZ_BAABHK010000004.1"/>
</dbReference>
<protein>
    <recommendedName>
        <fullName evidence="4">Spore-associated protein A</fullName>
    </recommendedName>
</protein>
<feature type="chain" id="PRO_5045038853" description="Spore-associated protein A" evidence="1">
    <location>
        <begin position="29"/>
        <end position="152"/>
    </location>
</feature>
<reference evidence="3" key="1">
    <citation type="journal article" date="2019" name="Int. J. Syst. Evol. Microbiol.">
        <title>The Global Catalogue of Microorganisms (GCM) 10K type strain sequencing project: providing services to taxonomists for standard genome sequencing and annotation.</title>
        <authorList>
            <consortium name="The Broad Institute Genomics Platform"/>
            <consortium name="The Broad Institute Genome Sequencing Center for Infectious Disease"/>
            <person name="Wu L."/>
            <person name="Ma J."/>
        </authorList>
    </citation>
    <scope>NUCLEOTIDE SEQUENCE [LARGE SCALE GENOMIC DNA]</scope>
    <source>
        <strain evidence="3">JCM 17939</strain>
    </source>
</reference>
<dbReference type="Proteomes" id="UP001501442">
    <property type="component" value="Unassembled WGS sequence"/>
</dbReference>
<keyword evidence="3" id="KW-1185">Reference proteome</keyword>
<evidence type="ECO:0000256" key="1">
    <source>
        <dbReference type="SAM" id="SignalP"/>
    </source>
</evidence>
<accession>A0ABP8UBP8</accession>
<name>A0ABP8UBP8_9ACTN</name>